<feature type="region of interest" description="Disordered" evidence="1">
    <location>
        <begin position="53"/>
        <end position="99"/>
    </location>
</feature>
<feature type="compositionally biased region" description="Pro residues" evidence="1">
    <location>
        <begin position="63"/>
        <end position="73"/>
    </location>
</feature>
<protein>
    <recommendedName>
        <fullName evidence="4">Lipoprotein LpqJ</fullName>
    </recommendedName>
</protein>
<accession>A0A7I9ZAW5</accession>
<feature type="compositionally biased region" description="Low complexity" evidence="1">
    <location>
        <begin position="74"/>
        <end position="97"/>
    </location>
</feature>
<name>A0A7I9ZAW5_9MYCO</name>
<dbReference type="AlphaFoldDB" id="A0A7I9ZAW5"/>
<evidence type="ECO:0000313" key="2">
    <source>
        <dbReference type="EMBL" id="GFG98099.1"/>
    </source>
</evidence>
<evidence type="ECO:0000256" key="1">
    <source>
        <dbReference type="SAM" id="MobiDB-lite"/>
    </source>
</evidence>
<evidence type="ECO:0000313" key="3">
    <source>
        <dbReference type="Proteomes" id="UP000465301"/>
    </source>
</evidence>
<organism evidence="2 3">
    <name type="scientific">Mycobacterium timonense</name>
    <dbReference type="NCBI Taxonomy" id="701043"/>
    <lineage>
        <taxon>Bacteria</taxon>
        <taxon>Bacillati</taxon>
        <taxon>Actinomycetota</taxon>
        <taxon>Actinomycetes</taxon>
        <taxon>Mycobacteriales</taxon>
        <taxon>Mycobacteriaceae</taxon>
        <taxon>Mycobacterium</taxon>
        <taxon>Mycobacterium avium complex (MAC)</taxon>
    </lineage>
</organism>
<keyword evidence="3" id="KW-1185">Reference proteome</keyword>
<dbReference type="Proteomes" id="UP000465301">
    <property type="component" value="Unassembled WGS sequence"/>
</dbReference>
<comment type="caution">
    <text evidence="2">The sequence shown here is derived from an EMBL/GenBank/DDBJ whole genome shotgun (WGS) entry which is preliminary data.</text>
</comment>
<dbReference type="EMBL" id="BLLA01000001">
    <property type="protein sequence ID" value="GFG98099.1"/>
    <property type="molecule type" value="Genomic_DNA"/>
</dbReference>
<evidence type="ECO:0008006" key="4">
    <source>
        <dbReference type="Google" id="ProtNLM"/>
    </source>
</evidence>
<reference evidence="2 3" key="1">
    <citation type="journal article" date="2019" name="Emerg. Microbes Infect.">
        <title>Comprehensive subspecies identification of 175 nontuberculous mycobacteria species based on 7547 genomic profiles.</title>
        <authorList>
            <person name="Matsumoto Y."/>
            <person name="Kinjo T."/>
            <person name="Motooka D."/>
            <person name="Nabeya D."/>
            <person name="Jung N."/>
            <person name="Uechi K."/>
            <person name="Horii T."/>
            <person name="Iida T."/>
            <person name="Fujita J."/>
            <person name="Nakamura S."/>
        </authorList>
    </citation>
    <scope>NUCLEOTIDE SEQUENCE [LARGE SCALE GENOMIC DNA]</scope>
    <source>
        <strain evidence="2 3">JCM 30726</strain>
    </source>
</reference>
<sequence length="208" mass="21331">MPPFESSGERRVRLSDNARRSLAGGSLLLVALFAGPGLVSGCSSVIGGRPVASPGTGAGEPSFPTPRSTPSPPSATAAPAPTAPAAPTGPTNPAGAIPLPPDENGYVFIETKSGVTRCQINKDTVGCEAPFTNSPLQDGEHANGVSITTGGKVQWVLGNLGAIPTVRIDYQTYAAQGWTIIANADGTRFTNDQTKHGMFVSIDKVNTF</sequence>
<gene>
    <name evidence="2" type="primary">lpqJ</name>
    <name evidence="2" type="ORF">MTIM_39780</name>
</gene>
<proteinExistence type="predicted"/>